<evidence type="ECO:0000256" key="1">
    <source>
        <dbReference type="SAM" id="Phobius"/>
    </source>
</evidence>
<keyword evidence="1" id="KW-0472">Membrane</keyword>
<accession>A0A9X1TTF6</accession>
<proteinExistence type="predicted"/>
<reference evidence="2" key="1">
    <citation type="submission" date="2022-01" db="EMBL/GenBank/DDBJ databases">
        <title>Novel species in genus Dyadobacter.</title>
        <authorList>
            <person name="Ma C."/>
        </authorList>
    </citation>
    <scope>NUCLEOTIDE SEQUENCE</scope>
    <source>
        <strain evidence="2">CY357</strain>
    </source>
</reference>
<sequence>MFKSKKALQAVIGILAVAPLVSGLIGLSGIRNPLFSEALPADLVLDSNLRFLNAMSVAVAISFYCVIPVIEKETFAFRVVCGAVWLGGIGRLISIYDLGVPPLFIIGFLALELLAPILIIYWQKQIALPVKRDVI</sequence>
<keyword evidence="1" id="KW-0812">Transmembrane</keyword>
<dbReference type="EMBL" id="JAKFFV010000007">
    <property type="protein sequence ID" value="MCF2499075.1"/>
    <property type="molecule type" value="Genomic_DNA"/>
</dbReference>
<name>A0A9X1TTF6_9BACT</name>
<dbReference type="RefSeq" id="WP_235177990.1">
    <property type="nucleotide sequence ID" value="NZ_JAKFFV010000007.1"/>
</dbReference>
<organism evidence="2 3">
    <name type="scientific">Dyadobacter chenhuakuii</name>
    <dbReference type="NCBI Taxonomy" id="2909339"/>
    <lineage>
        <taxon>Bacteria</taxon>
        <taxon>Pseudomonadati</taxon>
        <taxon>Bacteroidota</taxon>
        <taxon>Cytophagia</taxon>
        <taxon>Cytophagales</taxon>
        <taxon>Spirosomataceae</taxon>
        <taxon>Dyadobacter</taxon>
    </lineage>
</organism>
<feature type="transmembrane region" description="Helical" evidence="1">
    <location>
        <begin position="102"/>
        <end position="122"/>
    </location>
</feature>
<protein>
    <submittedName>
        <fullName evidence="2">DUF4345 domain-containing protein</fullName>
    </submittedName>
</protein>
<feature type="transmembrane region" description="Helical" evidence="1">
    <location>
        <begin position="75"/>
        <end position="96"/>
    </location>
</feature>
<keyword evidence="1" id="KW-1133">Transmembrane helix</keyword>
<dbReference type="Proteomes" id="UP001139411">
    <property type="component" value="Unassembled WGS sequence"/>
</dbReference>
<feature type="transmembrane region" description="Helical" evidence="1">
    <location>
        <begin position="51"/>
        <end position="70"/>
    </location>
</feature>
<evidence type="ECO:0000313" key="3">
    <source>
        <dbReference type="Proteomes" id="UP001139411"/>
    </source>
</evidence>
<dbReference type="InterPro" id="IPR025597">
    <property type="entry name" value="DUF4345"/>
</dbReference>
<dbReference type="AlphaFoldDB" id="A0A9X1TTF6"/>
<dbReference type="Pfam" id="PF14248">
    <property type="entry name" value="DUF4345"/>
    <property type="match status" value="1"/>
</dbReference>
<comment type="caution">
    <text evidence="2">The sequence shown here is derived from an EMBL/GenBank/DDBJ whole genome shotgun (WGS) entry which is preliminary data.</text>
</comment>
<evidence type="ECO:0000313" key="2">
    <source>
        <dbReference type="EMBL" id="MCF2499075.1"/>
    </source>
</evidence>
<gene>
    <name evidence="2" type="ORF">L0661_12205</name>
</gene>